<keyword evidence="2 5" id="KW-1133">Transmembrane helix</keyword>
<feature type="transmembrane region" description="Helical" evidence="5">
    <location>
        <begin position="12"/>
        <end position="35"/>
    </location>
</feature>
<feature type="transmembrane region" description="Helical" evidence="5">
    <location>
        <begin position="241"/>
        <end position="259"/>
    </location>
</feature>
<keyword evidence="1 5" id="KW-0812">Transmembrane</keyword>
<dbReference type="RefSeq" id="WP_316020301.1">
    <property type="nucleotide sequence ID" value="NZ_JAWDID010000042.1"/>
</dbReference>
<dbReference type="Proteomes" id="UP001254257">
    <property type="component" value="Unassembled WGS sequence"/>
</dbReference>
<dbReference type="Pfam" id="PF07690">
    <property type="entry name" value="MFS_1"/>
    <property type="match status" value="1"/>
</dbReference>
<evidence type="ECO:0000256" key="3">
    <source>
        <dbReference type="ARBA" id="ARBA00023136"/>
    </source>
</evidence>
<feature type="transmembrane region" description="Helical" evidence="5">
    <location>
        <begin position="207"/>
        <end position="235"/>
    </location>
</feature>
<feature type="transmembrane region" description="Helical" evidence="5">
    <location>
        <begin position="47"/>
        <end position="68"/>
    </location>
</feature>
<comment type="caution">
    <text evidence="7">The sequence shown here is derived from an EMBL/GenBank/DDBJ whole genome shotgun (WGS) entry which is preliminary data.</text>
</comment>
<dbReference type="PROSITE" id="PS50850">
    <property type="entry name" value="MFS"/>
    <property type="match status" value="1"/>
</dbReference>
<reference evidence="7 8" key="1">
    <citation type="submission" date="2023-09" db="EMBL/GenBank/DDBJ databases">
        <title>Whole genome shotgun sequencing (WGS) of Bosea sp. ZW T0_25, isolated from stored onions (Allium cepa).</title>
        <authorList>
            <person name="Stoll D.A."/>
            <person name="Huch M."/>
        </authorList>
    </citation>
    <scope>NUCLEOTIDE SEQUENCE [LARGE SCALE GENOMIC DNA]</scope>
    <source>
        <strain evidence="7 8">ZW T0_25</strain>
    </source>
</reference>
<dbReference type="InterPro" id="IPR011701">
    <property type="entry name" value="MFS"/>
</dbReference>
<name>A0ABU3SCL3_9HYPH</name>
<evidence type="ECO:0000313" key="8">
    <source>
        <dbReference type="Proteomes" id="UP001254257"/>
    </source>
</evidence>
<feature type="region of interest" description="Disordered" evidence="4">
    <location>
        <begin position="397"/>
        <end position="417"/>
    </location>
</feature>
<dbReference type="PANTHER" id="PTHR23521">
    <property type="entry name" value="TRANSPORTER MFS SUPERFAMILY"/>
    <property type="match status" value="1"/>
</dbReference>
<feature type="transmembrane region" description="Helical" evidence="5">
    <location>
        <begin position="332"/>
        <end position="354"/>
    </location>
</feature>
<protein>
    <submittedName>
        <fullName evidence="7">MFS transporter</fullName>
    </submittedName>
</protein>
<dbReference type="InterPro" id="IPR036259">
    <property type="entry name" value="MFS_trans_sf"/>
</dbReference>
<evidence type="ECO:0000256" key="5">
    <source>
        <dbReference type="SAM" id="Phobius"/>
    </source>
</evidence>
<feature type="transmembrane region" description="Helical" evidence="5">
    <location>
        <begin position="271"/>
        <end position="293"/>
    </location>
</feature>
<dbReference type="SUPFAM" id="SSF103473">
    <property type="entry name" value="MFS general substrate transporter"/>
    <property type="match status" value="1"/>
</dbReference>
<feature type="transmembrane region" description="Helical" evidence="5">
    <location>
        <begin position="299"/>
        <end position="325"/>
    </location>
</feature>
<proteinExistence type="predicted"/>
<dbReference type="CDD" id="cd17477">
    <property type="entry name" value="MFS_YcaD_like"/>
    <property type="match status" value="1"/>
</dbReference>
<organism evidence="7 8">
    <name type="scientific">Bosea rubneri</name>
    <dbReference type="NCBI Taxonomy" id="3075434"/>
    <lineage>
        <taxon>Bacteria</taxon>
        <taxon>Pseudomonadati</taxon>
        <taxon>Pseudomonadota</taxon>
        <taxon>Alphaproteobacteria</taxon>
        <taxon>Hyphomicrobiales</taxon>
        <taxon>Boseaceae</taxon>
        <taxon>Bosea</taxon>
    </lineage>
</organism>
<evidence type="ECO:0000256" key="4">
    <source>
        <dbReference type="SAM" id="MobiDB-lite"/>
    </source>
</evidence>
<feature type="transmembrane region" description="Helical" evidence="5">
    <location>
        <begin position="137"/>
        <end position="161"/>
    </location>
</feature>
<accession>A0ABU3SCL3</accession>
<keyword evidence="8" id="KW-1185">Reference proteome</keyword>
<dbReference type="EMBL" id="JAWDID010000042">
    <property type="protein sequence ID" value="MDU0342534.1"/>
    <property type="molecule type" value="Genomic_DNA"/>
</dbReference>
<dbReference type="PANTHER" id="PTHR23521:SF3">
    <property type="entry name" value="MFS TRANSPORTER"/>
    <property type="match status" value="1"/>
</dbReference>
<gene>
    <name evidence="7" type="ORF">RKE40_21760</name>
</gene>
<dbReference type="InterPro" id="IPR047200">
    <property type="entry name" value="MFS_YcaD-like"/>
</dbReference>
<sequence>MSDGPKPQSGSVAALGAIVTGALILQVASTIMNTVVPLRMALEKQALLLIGLVGSAYSVGFLVGCFWIPALIRRVGHIRGFAVFASLQAALTLSFPVLPVEWWSLTRFVMGVAAAGHSICIESWISGQARSSHRGRIFGMYQILNRLALIGSQVGIGYVAIQTHDVFLIASIAFSIALIPVSLTRAKGPESAELVSVRLNTLWQQAPAAVIGCLYVGLVSGPLTNVVPAYGILIGLGQRRAILLTAVIQLGALLLQWPIGWLADRVDSRRVLLGAASATVLSTAALGALFFSGTAQREWWLYTLFALTGGFSVPLYTVAVTHAYFRLGRDQAVGLSAGLLFLWSVGATIGPLVATGVMQIVGPQGLLLYIGLLSLAVAGYFAMRILTNPIAPEASAARTPAETSLPELGPRPRQDAT</sequence>
<feature type="transmembrane region" description="Helical" evidence="5">
    <location>
        <begin position="167"/>
        <end position="186"/>
    </location>
</feature>
<evidence type="ECO:0000256" key="1">
    <source>
        <dbReference type="ARBA" id="ARBA00022692"/>
    </source>
</evidence>
<dbReference type="InterPro" id="IPR020846">
    <property type="entry name" value="MFS_dom"/>
</dbReference>
<evidence type="ECO:0000259" key="6">
    <source>
        <dbReference type="PROSITE" id="PS50850"/>
    </source>
</evidence>
<feature type="domain" description="Major facilitator superfamily (MFS) profile" evidence="6">
    <location>
        <begin position="205"/>
        <end position="417"/>
    </location>
</feature>
<evidence type="ECO:0000256" key="2">
    <source>
        <dbReference type="ARBA" id="ARBA00022989"/>
    </source>
</evidence>
<feature type="transmembrane region" description="Helical" evidence="5">
    <location>
        <begin position="366"/>
        <end position="383"/>
    </location>
</feature>
<dbReference type="Gene3D" id="1.20.1250.20">
    <property type="entry name" value="MFS general substrate transporter like domains"/>
    <property type="match status" value="2"/>
</dbReference>
<keyword evidence="3 5" id="KW-0472">Membrane</keyword>
<evidence type="ECO:0000313" key="7">
    <source>
        <dbReference type="EMBL" id="MDU0342534.1"/>
    </source>
</evidence>
<feature type="transmembrane region" description="Helical" evidence="5">
    <location>
        <begin position="80"/>
        <end position="98"/>
    </location>
</feature>